<evidence type="ECO:0000256" key="2">
    <source>
        <dbReference type="ARBA" id="ARBA00023082"/>
    </source>
</evidence>
<sequence>MQEVETDWLNLAQRGDTDAFAKLVDAYQVAVYNLCYRMLGDHFEAEDASQETFMRAYKSMKTYDNKRAFSTWVLSIAA</sequence>
<dbReference type="Gene3D" id="1.10.1740.10">
    <property type="match status" value="1"/>
</dbReference>
<protein>
    <recommendedName>
        <fullName evidence="4">RNA polymerase sigma-70 region 2 domain-containing protein</fullName>
    </recommendedName>
</protein>
<evidence type="ECO:0000259" key="4">
    <source>
        <dbReference type="Pfam" id="PF04542"/>
    </source>
</evidence>
<comment type="caution">
    <text evidence="5">The sequence shown here is derived from an EMBL/GenBank/DDBJ whole genome shotgun (WGS) entry which is preliminary data.</text>
</comment>
<dbReference type="GO" id="GO:0006352">
    <property type="term" value="P:DNA-templated transcription initiation"/>
    <property type="evidence" value="ECO:0007669"/>
    <property type="project" value="InterPro"/>
</dbReference>
<dbReference type="InterPro" id="IPR039425">
    <property type="entry name" value="RNA_pol_sigma-70-like"/>
</dbReference>
<evidence type="ECO:0000313" key="5">
    <source>
        <dbReference type="EMBL" id="GAG23146.1"/>
    </source>
</evidence>
<organism evidence="5">
    <name type="scientific">marine sediment metagenome</name>
    <dbReference type="NCBI Taxonomy" id="412755"/>
    <lineage>
        <taxon>unclassified sequences</taxon>
        <taxon>metagenomes</taxon>
        <taxon>ecological metagenomes</taxon>
    </lineage>
</organism>
<dbReference type="PANTHER" id="PTHR43133">
    <property type="entry name" value="RNA POLYMERASE ECF-TYPE SIGMA FACTO"/>
    <property type="match status" value="1"/>
</dbReference>
<dbReference type="AlphaFoldDB" id="X0XDW3"/>
<dbReference type="SUPFAM" id="SSF88946">
    <property type="entry name" value="Sigma2 domain of RNA polymerase sigma factors"/>
    <property type="match status" value="1"/>
</dbReference>
<dbReference type="EMBL" id="BARS01033191">
    <property type="protein sequence ID" value="GAG23146.1"/>
    <property type="molecule type" value="Genomic_DNA"/>
</dbReference>
<accession>X0XDW3</accession>
<proteinExistence type="predicted"/>
<keyword evidence="1" id="KW-0805">Transcription regulation</keyword>
<reference evidence="5" key="1">
    <citation type="journal article" date="2014" name="Front. Microbiol.">
        <title>High frequency of phylogenetically diverse reductive dehalogenase-homologous genes in deep subseafloor sedimentary metagenomes.</title>
        <authorList>
            <person name="Kawai M."/>
            <person name="Futagami T."/>
            <person name="Toyoda A."/>
            <person name="Takaki Y."/>
            <person name="Nishi S."/>
            <person name="Hori S."/>
            <person name="Arai W."/>
            <person name="Tsubouchi T."/>
            <person name="Morono Y."/>
            <person name="Uchiyama I."/>
            <person name="Ito T."/>
            <person name="Fujiyama A."/>
            <person name="Inagaki F."/>
            <person name="Takami H."/>
        </authorList>
    </citation>
    <scope>NUCLEOTIDE SEQUENCE</scope>
    <source>
        <strain evidence="5">Expedition CK06-06</strain>
    </source>
</reference>
<gene>
    <name evidence="5" type="ORF">S01H1_51442</name>
</gene>
<dbReference type="InterPro" id="IPR014284">
    <property type="entry name" value="RNA_pol_sigma-70_dom"/>
</dbReference>
<keyword evidence="3" id="KW-0804">Transcription</keyword>
<dbReference type="PANTHER" id="PTHR43133:SF51">
    <property type="entry name" value="RNA POLYMERASE SIGMA FACTOR"/>
    <property type="match status" value="1"/>
</dbReference>
<feature type="non-terminal residue" evidence="5">
    <location>
        <position position="78"/>
    </location>
</feature>
<feature type="domain" description="RNA polymerase sigma-70 region 2" evidence="4">
    <location>
        <begin position="23"/>
        <end position="77"/>
    </location>
</feature>
<keyword evidence="2" id="KW-0731">Sigma factor</keyword>
<dbReference type="Pfam" id="PF04542">
    <property type="entry name" value="Sigma70_r2"/>
    <property type="match status" value="1"/>
</dbReference>
<name>X0XDW3_9ZZZZ</name>
<dbReference type="NCBIfam" id="TIGR02937">
    <property type="entry name" value="sigma70-ECF"/>
    <property type="match status" value="1"/>
</dbReference>
<dbReference type="InterPro" id="IPR013325">
    <property type="entry name" value="RNA_pol_sigma_r2"/>
</dbReference>
<evidence type="ECO:0000256" key="1">
    <source>
        <dbReference type="ARBA" id="ARBA00023015"/>
    </source>
</evidence>
<evidence type="ECO:0000256" key="3">
    <source>
        <dbReference type="ARBA" id="ARBA00023163"/>
    </source>
</evidence>
<dbReference type="GO" id="GO:0016987">
    <property type="term" value="F:sigma factor activity"/>
    <property type="evidence" value="ECO:0007669"/>
    <property type="project" value="UniProtKB-KW"/>
</dbReference>
<dbReference type="InterPro" id="IPR007627">
    <property type="entry name" value="RNA_pol_sigma70_r2"/>
</dbReference>